<dbReference type="Pfam" id="PF13490">
    <property type="entry name" value="zf-HC2"/>
    <property type="match status" value="1"/>
</dbReference>
<dbReference type="AlphaFoldDB" id="A0A0S7Y8C3"/>
<name>A0A0S7Y8C3_UNCT6</name>
<dbReference type="InterPro" id="IPR027383">
    <property type="entry name" value="Znf_put"/>
</dbReference>
<evidence type="ECO:0000313" key="2">
    <source>
        <dbReference type="EMBL" id="KPJ70489.1"/>
    </source>
</evidence>
<dbReference type="EMBL" id="LJNI01000173">
    <property type="protein sequence ID" value="KPJ70489.1"/>
    <property type="molecule type" value="Genomic_DNA"/>
</dbReference>
<evidence type="ECO:0000313" key="3">
    <source>
        <dbReference type="Proteomes" id="UP000051012"/>
    </source>
</evidence>
<protein>
    <recommendedName>
        <fullName evidence="1">Putative zinc-finger domain-containing protein</fullName>
    </recommendedName>
</protein>
<comment type="caution">
    <text evidence="2">The sequence shown here is derived from an EMBL/GenBank/DDBJ whole genome shotgun (WGS) entry which is preliminary data.</text>
</comment>
<gene>
    <name evidence="2" type="ORF">AMJ52_09910</name>
</gene>
<sequence length="148" mass="17286">MKCEKIKKYVEDYLLDELEQSLEIKVNEHLSKCSHCQKDFAGKETLINLLRDSLKFQPSHKVYKRIHKTVQKGSVREKSVLQGLPRHLVYATAAFLLGVALMRTIDTIMWATEQHPQVEIRYEEPEKVYLSDTVQFYSAPPKHLARML</sequence>
<reference evidence="2 3" key="1">
    <citation type="journal article" date="2015" name="Microbiome">
        <title>Genomic resolution of linkages in carbon, nitrogen, and sulfur cycling among widespread estuary sediment bacteria.</title>
        <authorList>
            <person name="Baker B.J."/>
            <person name="Lazar C.S."/>
            <person name="Teske A.P."/>
            <person name="Dick G.J."/>
        </authorList>
    </citation>
    <scope>NUCLEOTIDE SEQUENCE [LARGE SCALE GENOMIC DNA]</scope>
    <source>
        <strain evidence="2">DG_78</strain>
    </source>
</reference>
<feature type="domain" description="Putative zinc-finger" evidence="1">
    <location>
        <begin position="3"/>
        <end position="37"/>
    </location>
</feature>
<proteinExistence type="predicted"/>
<accession>A0A0S7Y8C3</accession>
<evidence type="ECO:0000259" key="1">
    <source>
        <dbReference type="Pfam" id="PF13490"/>
    </source>
</evidence>
<dbReference type="Proteomes" id="UP000051012">
    <property type="component" value="Unassembled WGS sequence"/>
</dbReference>
<organism evidence="2 3">
    <name type="scientific">candidate division TA06 bacterium DG_78</name>
    <dbReference type="NCBI Taxonomy" id="1703772"/>
    <lineage>
        <taxon>Bacteria</taxon>
        <taxon>Bacteria division TA06</taxon>
    </lineage>
</organism>